<evidence type="ECO:0000313" key="13">
    <source>
        <dbReference type="Proteomes" id="UP000729357"/>
    </source>
</evidence>
<feature type="region of interest" description="Disordered" evidence="10">
    <location>
        <begin position="359"/>
        <end position="381"/>
    </location>
</feature>
<protein>
    <recommendedName>
        <fullName evidence="5">EKC/KEOPS complex subunit BUD32</fullName>
        <ecNumber evidence="3">2.7.11.1</ecNumber>
    </recommendedName>
    <alternativeName>
        <fullName evidence="6 7">Atypical Serine/threonine protein kinase BUD32</fullName>
    </alternativeName>
    <alternativeName>
        <fullName evidence="4">EKC/KEOPS complex subunit bud32</fullName>
    </alternativeName>
</protein>
<evidence type="ECO:0000256" key="9">
    <source>
        <dbReference type="ARBA" id="ARBA00048679"/>
    </source>
</evidence>
<dbReference type="Proteomes" id="UP000729357">
    <property type="component" value="Unassembled WGS sequence"/>
</dbReference>
<dbReference type="InterPro" id="IPR000719">
    <property type="entry name" value="Prot_kinase_dom"/>
</dbReference>
<dbReference type="Pfam" id="PF00069">
    <property type="entry name" value="Pkinase"/>
    <property type="match status" value="2"/>
</dbReference>
<dbReference type="PROSITE" id="PS50011">
    <property type="entry name" value="PROTEIN_KINASE_DOM"/>
    <property type="match status" value="2"/>
</dbReference>
<evidence type="ECO:0000256" key="1">
    <source>
        <dbReference type="ARBA" id="ARBA00003747"/>
    </source>
</evidence>
<dbReference type="PANTHER" id="PTHR44305:SF24">
    <property type="entry name" value="TYROSINE-PROTEIN KINASE C03B1.5-RELATED"/>
    <property type="match status" value="1"/>
</dbReference>
<dbReference type="SMART" id="SM00220">
    <property type="entry name" value="S_TKc"/>
    <property type="match status" value="1"/>
</dbReference>
<feature type="non-terminal residue" evidence="12">
    <location>
        <position position="1"/>
    </location>
</feature>
<name>A0A9P8JV51_AURME</name>
<organism evidence="12 13">
    <name type="scientific">Aureobasidium melanogenum</name>
    <name type="common">Aureobasidium pullulans var. melanogenum</name>
    <dbReference type="NCBI Taxonomy" id="46634"/>
    <lineage>
        <taxon>Eukaryota</taxon>
        <taxon>Fungi</taxon>
        <taxon>Dikarya</taxon>
        <taxon>Ascomycota</taxon>
        <taxon>Pezizomycotina</taxon>
        <taxon>Dothideomycetes</taxon>
        <taxon>Dothideomycetidae</taxon>
        <taxon>Dothideales</taxon>
        <taxon>Saccotheciaceae</taxon>
        <taxon>Aureobasidium</taxon>
    </lineage>
</organism>
<accession>A0A9P8JV51</accession>
<comment type="subunit">
    <text evidence="2">Component of the EKC/KEOPS complex composed of at least BUD32, CGI121, GON7, KAE1 and PCC1; the whole complex dimerizes.</text>
</comment>
<evidence type="ECO:0000256" key="6">
    <source>
        <dbReference type="ARBA" id="ARBA00030980"/>
    </source>
</evidence>
<keyword evidence="12" id="KW-0808">Transferase</keyword>
<comment type="caution">
    <text evidence="12">The sequence shown here is derived from an EMBL/GenBank/DDBJ whole genome shotgun (WGS) entry which is preliminary data.</text>
</comment>
<dbReference type="SUPFAM" id="SSF56112">
    <property type="entry name" value="Protein kinase-like (PK-like)"/>
    <property type="match status" value="2"/>
</dbReference>
<comment type="catalytic activity">
    <reaction evidence="9">
        <text>L-seryl-[protein] + ATP = O-phospho-L-seryl-[protein] + ADP + H(+)</text>
        <dbReference type="Rhea" id="RHEA:17989"/>
        <dbReference type="Rhea" id="RHEA-COMP:9863"/>
        <dbReference type="Rhea" id="RHEA-COMP:11604"/>
        <dbReference type="ChEBI" id="CHEBI:15378"/>
        <dbReference type="ChEBI" id="CHEBI:29999"/>
        <dbReference type="ChEBI" id="CHEBI:30616"/>
        <dbReference type="ChEBI" id="CHEBI:83421"/>
        <dbReference type="ChEBI" id="CHEBI:456216"/>
        <dbReference type="EC" id="2.7.11.1"/>
    </reaction>
</comment>
<comment type="function">
    <text evidence="1">Component of the EKC/KEOPS complex that is required for the formation of a threonylcarbamoyl group on adenosine at position 37 (t(6)A37) in tRNAs that read codons beginning with adenine. The complex is probably involved in the transfer of the threonylcarbamoyl moiety of threonylcarbamoyl-AMP (TC-AMP) to the N6 group of A37. BUD32 has ATPase activity in the context of the EKC/KEOPS complex and likely plays a supporting role to the catalytic subunit KAE1. The EKC/KEOPS complex also promotes both telomere uncapping and telomere elongation. The complex is required for efficient recruitment of transcriptional coactivators.</text>
</comment>
<feature type="domain" description="Protein kinase" evidence="11">
    <location>
        <begin position="64"/>
        <end position="394"/>
    </location>
</feature>
<dbReference type="EMBL" id="JAHFXS010000809">
    <property type="protein sequence ID" value="KAG9981726.1"/>
    <property type="molecule type" value="Genomic_DNA"/>
</dbReference>
<dbReference type="EC" id="2.7.11.1" evidence="3"/>
<dbReference type="GO" id="GO:0004674">
    <property type="term" value="F:protein serine/threonine kinase activity"/>
    <property type="evidence" value="ECO:0007669"/>
    <property type="project" value="UniProtKB-EC"/>
</dbReference>
<reference evidence="12" key="2">
    <citation type="submission" date="2021-08" db="EMBL/GenBank/DDBJ databases">
        <authorList>
            <person name="Gostincar C."/>
            <person name="Sun X."/>
            <person name="Song Z."/>
            <person name="Gunde-Cimerman N."/>
        </authorList>
    </citation>
    <scope>NUCLEOTIDE SEQUENCE</scope>
    <source>
        <strain evidence="12">EXF-9298</strain>
    </source>
</reference>
<dbReference type="GO" id="GO:0005524">
    <property type="term" value="F:ATP binding"/>
    <property type="evidence" value="ECO:0007669"/>
    <property type="project" value="InterPro"/>
</dbReference>
<dbReference type="InterPro" id="IPR053083">
    <property type="entry name" value="TF_kinase-domain_protein"/>
</dbReference>
<evidence type="ECO:0000256" key="7">
    <source>
        <dbReference type="ARBA" id="ARBA00033194"/>
    </source>
</evidence>
<reference evidence="12" key="1">
    <citation type="journal article" date="2021" name="J Fungi (Basel)">
        <title>Virulence traits and population genomics of the black yeast Aureobasidium melanogenum.</title>
        <authorList>
            <person name="Cernosa A."/>
            <person name="Sun X."/>
            <person name="Gostincar C."/>
            <person name="Fang C."/>
            <person name="Gunde-Cimerman N."/>
            <person name="Song Z."/>
        </authorList>
    </citation>
    <scope>NUCLEOTIDE SEQUENCE</scope>
    <source>
        <strain evidence="12">EXF-9298</strain>
    </source>
</reference>
<evidence type="ECO:0000256" key="2">
    <source>
        <dbReference type="ARBA" id="ARBA00011534"/>
    </source>
</evidence>
<evidence type="ECO:0000256" key="5">
    <source>
        <dbReference type="ARBA" id="ARBA00019973"/>
    </source>
</evidence>
<keyword evidence="12" id="KW-0418">Kinase</keyword>
<evidence type="ECO:0000313" key="12">
    <source>
        <dbReference type="EMBL" id="KAG9981726.1"/>
    </source>
</evidence>
<proteinExistence type="predicted"/>
<dbReference type="PROSITE" id="PS00109">
    <property type="entry name" value="PROTEIN_KINASE_TYR"/>
    <property type="match status" value="1"/>
</dbReference>
<dbReference type="Gene3D" id="1.10.510.10">
    <property type="entry name" value="Transferase(Phosphotransferase) domain 1"/>
    <property type="match status" value="2"/>
</dbReference>
<dbReference type="AlphaFoldDB" id="A0A9P8JV51"/>
<dbReference type="PANTHER" id="PTHR44305">
    <property type="entry name" value="SI:DKEY-192D15.2-RELATED"/>
    <property type="match status" value="1"/>
</dbReference>
<keyword evidence="13" id="KW-1185">Reference proteome</keyword>
<dbReference type="InterPro" id="IPR008266">
    <property type="entry name" value="Tyr_kinase_AS"/>
</dbReference>
<gene>
    <name evidence="12" type="ORF">KCU98_g7266</name>
</gene>
<dbReference type="InterPro" id="IPR011009">
    <property type="entry name" value="Kinase-like_dom_sf"/>
</dbReference>
<evidence type="ECO:0000256" key="4">
    <source>
        <dbReference type="ARBA" id="ARBA00013948"/>
    </source>
</evidence>
<sequence>MPRARNPQPLLPNLDRRSYGSLRNGAKDNLVNRFLRWTFSRPDHTGTARQLRAGQWLPMQPYWWRGEHLLGEGGMGIVHLWCCIDNNNRIRDRVIVKQVHPGVRNWERRDVWRNGEIGGEPRESMLGNGVYDNLEASQGNGKFVTQCLGYGGMQDPRPEVVAATGNTIYRDIAAYKLYFEYCPFGDLRDAIIRQREAREPFHEGFIWMTFEALAECAVAMDQSNIVHSDITTSNILLSTSDPERFKIWPVPKLADFGSSRTIDEAARRRLTGNDEAMHPYSTPPELTRDSANFDWAVSGLHVTNKTNVWSIGLMICCLMRLQPQLPETDPFAICITVHTLRYDLKKWHFRRPQYRGNARALQQGGRLPIQTSRDDRGQEQPLGDGGLGVVHLWCCVDANNRVIDRVIVKNVFPGTEAWALPSMWRDGHIGGEPREAMISNEVYDQLEAANAGDGQFVTRCLGYGNIHDPFRYDADGRIISYLDPPLGDPDILGGPPRQRNPLSGKPITYRIPSYKLYFEYCPHGDLHTQIMAQGEEKRSYRVSKAKTPGGHPRRKLQVVRDVPFHEGFIWRMFEALAKCAVAMERANVLHGDLCPTNIFLGASDPNRFKIWPIPKLSDFGSSRHIDFMTRNRFGTWEEAMQVSFTPPELARPNGQYEVPGLKVTYKTNVWQVGMVIACMMRLDVYLPETDWRTMSSQVPRNTELHFDDPYRRELRPNLFQHRDCHYSAELIGLVQRCMRFHQIRRPTPQRLLAEVQQLMQGRCGGTETYTGDANGKIPWNKKEKLPDLQPDKWQEVDQVFVV</sequence>
<evidence type="ECO:0000256" key="8">
    <source>
        <dbReference type="ARBA" id="ARBA00047899"/>
    </source>
</evidence>
<feature type="domain" description="Protein kinase" evidence="11">
    <location>
        <begin position="376"/>
        <end position="759"/>
    </location>
</feature>
<evidence type="ECO:0000256" key="10">
    <source>
        <dbReference type="SAM" id="MobiDB-lite"/>
    </source>
</evidence>
<comment type="catalytic activity">
    <reaction evidence="8">
        <text>L-threonyl-[protein] + ATP = O-phospho-L-threonyl-[protein] + ADP + H(+)</text>
        <dbReference type="Rhea" id="RHEA:46608"/>
        <dbReference type="Rhea" id="RHEA-COMP:11060"/>
        <dbReference type="Rhea" id="RHEA-COMP:11605"/>
        <dbReference type="ChEBI" id="CHEBI:15378"/>
        <dbReference type="ChEBI" id="CHEBI:30013"/>
        <dbReference type="ChEBI" id="CHEBI:30616"/>
        <dbReference type="ChEBI" id="CHEBI:61977"/>
        <dbReference type="ChEBI" id="CHEBI:456216"/>
        <dbReference type="EC" id="2.7.11.1"/>
    </reaction>
</comment>
<evidence type="ECO:0000256" key="3">
    <source>
        <dbReference type="ARBA" id="ARBA00012513"/>
    </source>
</evidence>
<evidence type="ECO:0000259" key="11">
    <source>
        <dbReference type="PROSITE" id="PS50011"/>
    </source>
</evidence>